<organism evidence="2 3">
    <name type="scientific">Cellulomonas shaoxiangyii</name>
    <dbReference type="NCBI Taxonomy" id="2566013"/>
    <lineage>
        <taxon>Bacteria</taxon>
        <taxon>Bacillati</taxon>
        <taxon>Actinomycetota</taxon>
        <taxon>Actinomycetes</taxon>
        <taxon>Micrococcales</taxon>
        <taxon>Cellulomonadaceae</taxon>
        <taxon>Cellulomonas</taxon>
    </lineage>
</organism>
<dbReference type="Gene3D" id="3.10.20.440">
    <property type="entry name" value="2Fe-2S iron-sulphur cluster binding domain, sarcosine oxidase, alpha subunit, N-terminal domain"/>
    <property type="match status" value="1"/>
</dbReference>
<name>A0A4P7SGP7_9CELL</name>
<accession>A0A4P7SGP7</accession>
<dbReference type="KEGG" id="celz:E5225_03035"/>
<evidence type="ECO:0000313" key="3">
    <source>
        <dbReference type="Proteomes" id="UP000296469"/>
    </source>
</evidence>
<keyword evidence="1" id="KW-0560">Oxidoreductase</keyword>
<dbReference type="CDD" id="cd00207">
    <property type="entry name" value="fer2"/>
    <property type="match status" value="1"/>
</dbReference>
<dbReference type="InterPro" id="IPR001041">
    <property type="entry name" value="2Fe-2S_ferredoxin-type"/>
</dbReference>
<proteinExistence type="predicted"/>
<dbReference type="InterPro" id="IPR036010">
    <property type="entry name" value="2Fe-2S_ferredoxin-like_sf"/>
</dbReference>
<dbReference type="Pfam" id="PF13510">
    <property type="entry name" value="Fer2_4"/>
    <property type="match status" value="1"/>
</dbReference>
<dbReference type="OrthoDB" id="573392at2"/>
<keyword evidence="3" id="KW-1185">Reference proteome</keyword>
<evidence type="ECO:0000256" key="1">
    <source>
        <dbReference type="ARBA" id="ARBA00023002"/>
    </source>
</evidence>
<dbReference type="GO" id="GO:0051536">
    <property type="term" value="F:iron-sulfur cluster binding"/>
    <property type="evidence" value="ECO:0007669"/>
    <property type="project" value="InterPro"/>
</dbReference>
<evidence type="ECO:0000313" key="2">
    <source>
        <dbReference type="EMBL" id="QCB92677.1"/>
    </source>
</evidence>
<sequence length="98" mass="10134">MNDSTTRGPARLPGARGSAFALSVDGRAVPAHDGESVATALLAAGVDAFRTARDGAPRAPFCHMGTCFECVVRVDGRTVRACLAPATPGAEVRRSDEH</sequence>
<dbReference type="AlphaFoldDB" id="A0A4P7SGP7"/>
<dbReference type="GO" id="GO:0016491">
    <property type="term" value="F:oxidoreductase activity"/>
    <property type="evidence" value="ECO:0007669"/>
    <property type="project" value="UniProtKB-KW"/>
</dbReference>
<dbReference type="SUPFAM" id="SSF54292">
    <property type="entry name" value="2Fe-2S ferredoxin-like"/>
    <property type="match status" value="1"/>
</dbReference>
<dbReference type="Proteomes" id="UP000296469">
    <property type="component" value="Chromosome"/>
</dbReference>
<protein>
    <submittedName>
        <fullName evidence="2">(2Fe-2S)-binding protein</fullName>
    </submittedName>
</protein>
<dbReference type="RefSeq" id="WP_135974037.1">
    <property type="nucleotide sequence ID" value="NZ_CP039291.1"/>
</dbReference>
<dbReference type="EMBL" id="CP039291">
    <property type="protein sequence ID" value="QCB92677.1"/>
    <property type="molecule type" value="Genomic_DNA"/>
</dbReference>
<reference evidence="2 3" key="1">
    <citation type="submission" date="2019-04" db="EMBL/GenBank/DDBJ databases">
        <title>Isolation and identification of Cellulomonas shaoxiangyii sp. Nov. isolated from feces of the Tibetan antelopes (Pantholops hodgsonii) in the Qinghai-Tibet plateau of China.</title>
        <authorList>
            <person name="Tian Z."/>
        </authorList>
    </citation>
    <scope>NUCLEOTIDE SEQUENCE [LARGE SCALE GENOMIC DNA]</scope>
    <source>
        <strain evidence="2 3">Z28</strain>
    </source>
</reference>
<gene>
    <name evidence="2" type="ORF">E5225_03035</name>
</gene>
<dbReference type="InterPro" id="IPR042204">
    <property type="entry name" value="2Fe-2S-bd_N"/>
</dbReference>